<gene>
    <name evidence="2" type="ORF">E3U55_06410</name>
</gene>
<dbReference type="RefSeq" id="WP_134339598.1">
    <property type="nucleotide sequence ID" value="NZ_SOPW01000005.1"/>
</dbReference>
<keyword evidence="1" id="KW-0812">Transmembrane</keyword>
<evidence type="ECO:0000313" key="3">
    <source>
        <dbReference type="Proteomes" id="UP000297975"/>
    </source>
</evidence>
<feature type="transmembrane region" description="Helical" evidence="1">
    <location>
        <begin position="35"/>
        <end position="54"/>
    </location>
</feature>
<keyword evidence="1" id="KW-1133">Transmembrane helix</keyword>
<dbReference type="EMBL" id="SOPW01000005">
    <property type="protein sequence ID" value="TFB22867.1"/>
    <property type="molecule type" value="Genomic_DNA"/>
</dbReference>
<proteinExistence type="predicted"/>
<dbReference type="AlphaFoldDB" id="A0A4Y8IN68"/>
<protein>
    <submittedName>
        <fullName evidence="2">Uncharacterized protein</fullName>
    </submittedName>
</protein>
<evidence type="ECO:0000256" key="1">
    <source>
        <dbReference type="SAM" id="Phobius"/>
    </source>
</evidence>
<dbReference type="Proteomes" id="UP000297975">
    <property type="component" value="Unassembled WGS sequence"/>
</dbReference>
<organism evidence="2 3">
    <name type="scientific">Filobacillus milosensis</name>
    <dbReference type="NCBI Taxonomy" id="94137"/>
    <lineage>
        <taxon>Bacteria</taxon>
        <taxon>Bacillati</taxon>
        <taxon>Bacillota</taxon>
        <taxon>Bacilli</taxon>
        <taxon>Bacillales</taxon>
        <taxon>Bacillaceae</taxon>
        <taxon>Filobacillus</taxon>
    </lineage>
</organism>
<evidence type="ECO:0000313" key="2">
    <source>
        <dbReference type="EMBL" id="TFB22867.1"/>
    </source>
</evidence>
<accession>A0A4Y8IN68</accession>
<keyword evidence="3" id="KW-1185">Reference proteome</keyword>
<feature type="transmembrane region" description="Helical" evidence="1">
    <location>
        <begin position="12"/>
        <end position="29"/>
    </location>
</feature>
<sequence length="73" mass="8192">MVHYLSKVLSALLWSFVIFAVSGLLIGFYNILLNLIIVIIVLLCYLIGMAYYILDNIKGDSTPTENKNQVQSP</sequence>
<keyword evidence="1" id="KW-0472">Membrane</keyword>
<name>A0A4Y8IN68_9BACI</name>
<comment type="caution">
    <text evidence="2">The sequence shown here is derived from an EMBL/GenBank/DDBJ whole genome shotgun (WGS) entry which is preliminary data.</text>
</comment>
<reference evidence="2 3" key="1">
    <citation type="submission" date="2019-03" db="EMBL/GenBank/DDBJ databases">
        <authorList>
            <person name="He R.-H."/>
        </authorList>
    </citation>
    <scope>NUCLEOTIDE SEQUENCE [LARGE SCALE GENOMIC DNA]</scope>
    <source>
        <strain evidence="3">SH 714</strain>
    </source>
</reference>